<feature type="compositionally biased region" description="Low complexity" evidence="3">
    <location>
        <begin position="326"/>
        <end position="353"/>
    </location>
</feature>
<dbReference type="OrthoDB" id="1933717at2759"/>
<dbReference type="Pfam" id="PF00106">
    <property type="entry name" value="adh_short"/>
    <property type="match status" value="1"/>
</dbReference>
<keyword evidence="5" id="KW-1185">Reference proteome</keyword>
<accession>A0A6A6NRY3</accession>
<proteinExistence type="inferred from homology"/>
<dbReference type="InterPro" id="IPR002347">
    <property type="entry name" value="SDR_fam"/>
</dbReference>
<dbReference type="PANTHER" id="PTHR43976">
    <property type="entry name" value="SHORT CHAIN DEHYDROGENASE"/>
    <property type="match status" value="1"/>
</dbReference>
<dbReference type="AlphaFoldDB" id="A0A6A6NRY3"/>
<dbReference type="InterPro" id="IPR036291">
    <property type="entry name" value="NAD(P)-bd_dom_sf"/>
</dbReference>
<dbReference type="GO" id="GO:0016491">
    <property type="term" value="F:oxidoreductase activity"/>
    <property type="evidence" value="ECO:0007669"/>
    <property type="project" value="UniProtKB-KW"/>
</dbReference>
<evidence type="ECO:0000313" key="5">
    <source>
        <dbReference type="Proteomes" id="UP000799766"/>
    </source>
</evidence>
<dbReference type="PRINTS" id="PR00081">
    <property type="entry name" value="GDHRDH"/>
</dbReference>
<dbReference type="SUPFAM" id="SSF51735">
    <property type="entry name" value="NAD(P)-binding Rossmann-fold domains"/>
    <property type="match status" value="1"/>
</dbReference>
<protein>
    <recommendedName>
        <fullName evidence="6">Short chain dehydrogenase/reductase family protein-like protein</fullName>
    </recommendedName>
</protein>
<evidence type="ECO:0000256" key="2">
    <source>
        <dbReference type="ARBA" id="ARBA00023002"/>
    </source>
</evidence>
<dbReference type="Gene3D" id="3.40.50.720">
    <property type="entry name" value="NAD(P)-binding Rossmann-like Domain"/>
    <property type="match status" value="1"/>
</dbReference>
<dbReference type="InterPro" id="IPR051911">
    <property type="entry name" value="SDR_oxidoreductase"/>
</dbReference>
<keyword evidence="2" id="KW-0560">Oxidoreductase</keyword>
<gene>
    <name evidence="4" type="ORF">BDY21DRAFT_353107</name>
</gene>
<evidence type="ECO:0000313" key="4">
    <source>
        <dbReference type="EMBL" id="KAF2454501.1"/>
    </source>
</evidence>
<sequence>MSGSSKPPHLSASRPPPFPPHNAPRVWFITSGTSPLGIAVARQVLAHGDCVVAGVLPAEFECEEGRSAELREFIESLRSGNDGAAAGATGKSGTTVANMGRRLRVVGLDSRIMGQCQSAVAEAEEAFGRIDILLGCTTEAVVGAIEELSLSNRTQTLVRDQFETNFFANVNVIKAVLPSMRARKNGHIVMVTGITAHLGTPGLGIYSSSQWAIEGYCDSLAYEIAPFNIKMTIVQPMLETNVLTNRITSVPQLPQYHPRNNPAPLAREVLSRVLDRLDGGGSGSGLPPSSDQPSHPAAGHGAQGPDPDPDVDMDRPADTQQPRCCPSPTAGPSSDPSAAATASSGTSASTTPSHAQQYPPPPLMGPDVSSLYPSPPPSFRAAVTAETVYALTAIGGHDNPPARHIVGLEGVISVKDKLKNVNEELEDFLSVSSAVDIEREESS</sequence>
<feature type="region of interest" description="Disordered" evidence="3">
    <location>
        <begin position="276"/>
        <end position="372"/>
    </location>
</feature>
<dbReference type="EMBL" id="MU001691">
    <property type="protein sequence ID" value="KAF2454501.1"/>
    <property type="molecule type" value="Genomic_DNA"/>
</dbReference>
<dbReference type="Proteomes" id="UP000799766">
    <property type="component" value="Unassembled WGS sequence"/>
</dbReference>
<evidence type="ECO:0000256" key="1">
    <source>
        <dbReference type="ARBA" id="ARBA00006484"/>
    </source>
</evidence>
<dbReference type="PANTHER" id="PTHR43976:SF16">
    <property type="entry name" value="SHORT-CHAIN DEHYDROGENASE_REDUCTASE FAMILY PROTEIN"/>
    <property type="match status" value="1"/>
</dbReference>
<organism evidence="4 5">
    <name type="scientific">Lineolata rhizophorae</name>
    <dbReference type="NCBI Taxonomy" id="578093"/>
    <lineage>
        <taxon>Eukaryota</taxon>
        <taxon>Fungi</taxon>
        <taxon>Dikarya</taxon>
        <taxon>Ascomycota</taxon>
        <taxon>Pezizomycotina</taxon>
        <taxon>Dothideomycetes</taxon>
        <taxon>Dothideomycetes incertae sedis</taxon>
        <taxon>Lineolatales</taxon>
        <taxon>Lineolataceae</taxon>
        <taxon>Lineolata</taxon>
    </lineage>
</organism>
<comment type="similarity">
    <text evidence="1">Belongs to the short-chain dehydrogenases/reductases (SDR) family.</text>
</comment>
<evidence type="ECO:0008006" key="6">
    <source>
        <dbReference type="Google" id="ProtNLM"/>
    </source>
</evidence>
<feature type="compositionally biased region" description="Low complexity" evidence="3">
    <location>
        <begin position="285"/>
        <end position="294"/>
    </location>
</feature>
<evidence type="ECO:0000256" key="3">
    <source>
        <dbReference type="SAM" id="MobiDB-lite"/>
    </source>
</evidence>
<reference evidence="4" key="1">
    <citation type="journal article" date="2020" name="Stud. Mycol.">
        <title>101 Dothideomycetes genomes: a test case for predicting lifestyles and emergence of pathogens.</title>
        <authorList>
            <person name="Haridas S."/>
            <person name="Albert R."/>
            <person name="Binder M."/>
            <person name="Bloem J."/>
            <person name="Labutti K."/>
            <person name="Salamov A."/>
            <person name="Andreopoulos B."/>
            <person name="Baker S."/>
            <person name="Barry K."/>
            <person name="Bills G."/>
            <person name="Bluhm B."/>
            <person name="Cannon C."/>
            <person name="Castanera R."/>
            <person name="Culley D."/>
            <person name="Daum C."/>
            <person name="Ezra D."/>
            <person name="Gonzalez J."/>
            <person name="Henrissat B."/>
            <person name="Kuo A."/>
            <person name="Liang C."/>
            <person name="Lipzen A."/>
            <person name="Lutzoni F."/>
            <person name="Magnuson J."/>
            <person name="Mondo S."/>
            <person name="Nolan M."/>
            <person name="Ohm R."/>
            <person name="Pangilinan J."/>
            <person name="Park H.-J."/>
            <person name="Ramirez L."/>
            <person name="Alfaro M."/>
            <person name="Sun H."/>
            <person name="Tritt A."/>
            <person name="Yoshinaga Y."/>
            <person name="Zwiers L.-H."/>
            <person name="Turgeon B."/>
            <person name="Goodwin S."/>
            <person name="Spatafora J."/>
            <person name="Crous P."/>
            <person name="Grigoriev I."/>
        </authorList>
    </citation>
    <scope>NUCLEOTIDE SEQUENCE</scope>
    <source>
        <strain evidence="4">ATCC 16933</strain>
    </source>
</reference>
<feature type="region of interest" description="Disordered" evidence="3">
    <location>
        <begin position="1"/>
        <end position="20"/>
    </location>
</feature>
<name>A0A6A6NRY3_9PEZI</name>